<comment type="caution">
    <text evidence="2">The sequence shown here is derived from an EMBL/GenBank/DDBJ whole genome shotgun (WGS) entry which is preliminary data.</text>
</comment>
<dbReference type="Proteomes" id="UP001352852">
    <property type="component" value="Unassembled WGS sequence"/>
</dbReference>
<protein>
    <submittedName>
        <fullName evidence="2">Uncharacterized protein</fullName>
    </submittedName>
</protein>
<dbReference type="EMBL" id="JAHUTJ010056735">
    <property type="protein sequence ID" value="MED6285869.1"/>
    <property type="molecule type" value="Genomic_DNA"/>
</dbReference>
<proteinExistence type="predicted"/>
<feature type="region of interest" description="Disordered" evidence="1">
    <location>
        <begin position="64"/>
        <end position="83"/>
    </location>
</feature>
<gene>
    <name evidence="2" type="ORF">CHARACLAT_033576</name>
</gene>
<name>A0ABU7EGU6_9TELE</name>
<evidence type="ECO:0000313" key="2">
    <source>
        <dbReference type="EMBL" id="MED6285869.1"/>
    </source>
</evidence>
<keyword evidence="3" id="KW-1185">Reference proteome</keyword>
<reference evidence="2 3" key="1">
    <citation type="submission" date="2021-06" db="EMBL/GenBank/DDBJ databases">
        <authorList>
            <person name="Palmer J.M."/>
        </authorList>
    </citation>
    <scope>NUCLEOTIDE SEQUENCE [LARGE SCALE GENOMIC DNA]</scope>
    <source>
        <strain evidence="2 3">CL_MEX2019</strain>
        <tissue evidence="2">Muscle</tissue>
    </source>
</reference>
<evidence type="ECO:0000256" key="1">
    <source>
        <dbReference type="SAM" id="MobiDB-lite"/>
    </source>
</evidence>
<organism evidence="2 3">
    <name type="scientific">Characodon lateralis</name>
    <dbReference type="NCBI Taxonomy" id="208331"/>
    <lineage>
        <taxon>Eukaryota</taxon>
        <taxon>Metazoa</taxon>
        <taxon>Chordata</taxon>
        <taxon>Craniata</taxon>
        <taxon>Vertebrata</taxon>
        <taxon>Euteleostomi</taxon>
        <taxon>Actinopterygii</taxon>
        <taxon>Neopterygii</taxon>
        <taxon>Teleostei</taxon>
        <taxon>Neoteleostei</taxon>
        <taxon>Acanthomorphata</taxon>
        <taxon>Ovalentaria</taxon>
        <taxon>Atherinomorphae</taxon>
        <taxon>Cyprinodontiformes</taxon>
        <taxon>Goodeidae</taxon>
        <taxon>Characodon</taxon>
    </lineage>
</organism>
<feature type="compositionally biased region" description="Polar residues" evidence="1">
    <location>
        <begin position="64"/>
        <end position="74"/>
    </location>
</feature>
<sequence length="101" mass="11774">MQVVAVFRDNGDVKICILQIYGSKPGLMVSYNAKFWFTIRWSTKRLGWRLEPLEELCRFNQRRSSADLNPQKSSGDMGPQRNFGDMEPWVELYRLAATQDL</sequence>
<evidence type="ECO:0000313" key="3">
    <source>
        <dbReference type="Proteomes" id="UP001352852"/>
    </source>
</evidence>
<accession>A0ABU7EGU6</accession>